<evidence type="ECO:0000313" key="2">
    <source>
        <dbReference type="Proteomes" id="UP000008206"/>
    </source>
</evidence>
<geneLocation type="plasmid" evidence="1 2">
    <name>Cy782202</name>
</geneLocation>
<protein>
    <submittedName>
        <fullName evidence="1">Uncharacterized protein</fullName>
    </submittedName>
</protein>
<dbReference type="HOGENOM" id="CLU_2664977_0_0_3"/>
<keyword evidence="2" id="KW-1185">Reference proteome</keyword>
<evidence type="ECO:0000313" key="1">
    <source>
        <dbReference type="EMBL" id="ADN18063.1"/>
    </source>
</evidence>
<dbReference type="EMBL" id="CP002200">
    <property type="protein sequence ID" value="ADN18063.1"/>
    <property type="molecule type" value="Genomic_DNA"/>
</dbReference>
<dbReference type="KEGG" id="cyj:Cyan7822_6263"/>
<dbReference type="AlphaFoldDB" id="E0UM83"/>
<reference evidence="2" key="1">
    <citation type="journal article" date="2011" name="MBio">
        <title>Novel metabolic attributes of the genus Cyanothece, comprising a group of unicellular nitrogen-fixing Cyanobacteria.</title>
        <authorList>
            <person name="Bandyopadhyay A."/>
            <person name="Elvitigala T."/>
            <person name="Welsh E."/>
            <person name="Stockel J."/>
            <person name="Liberton M."/>
            <person name="Min H."/>
            <person name="Sherman L.A."/>
            <person name="Pakrasi H.B."/>
        </authorList>
    </citation>
    <scope>NUCLEOTIDE SEQUENCE [LARGE SCALE GENOMIC DNA]</scope>
    <source>
        <strain evidence="2">PCC 7822</strain>
        <plasmid evidence="2">Cy782202</plasmid>
    </source>
</reference>
<organism evidence="1 2">
    <name type="scientific">Gloeothece verrucosa (strain PCC 7822)</name>
    <name type="common">Cyanothece sp. (strain PCC 7822)</name>
    <dbReference type="NCBI Taxonomy" id="497965"/>
    <lineage>
        <taxon>Bacteria</taxon>
        <taxon>Bacillati</taxon>
        <taxon>Cyanobacteriota</taxon>
        <taxon>Cyanophyceae</taxon>
        <taxon>Oscillatoriophycideae</taxon>
        <taxon>Chroococcales</taxon>
        <taxon>Aphanothecaceae</taxon>
        <taxon>Gloeothece</taxon>
        <taxon>Gloeothece verrucosa</taxon>
    </lineage>
</organism>
<dbReference type="Proteomes" id="UP000008206">
    <property type="component" value="Plasmid Cy782202"/>
</dbReference>
<keyword evidence="1" id="KW-0614">Plasmid</keyword>
<gene>
    <name evidence="1" type="ordered locus">Cyan7822_6263</name>
</gene>
<proteinExistence type="predicted"/>
<accession>E0UM83</accession>
<sequence length="75" mass="8501">MIVDLSCMINEFGRSQSQLYRELKAGKIEKRISARGEIGSIPEKHLRHIGKLTEQQWGLAWEEAVKTAPPSILEP</sequence>
<dbReference type="RefSeq" id="WP_013334811.1">
    <property type="nucleotide sequence ID" value="NC_014534.1"/>
</dbReference>
<name>E0UM83_GLOV7</name>